<evidence type="ECO:0000313" key="8">
    <source>
        <dbReference type="Proteomes" id="UP000319908"/>
    </source>
</evidence>
<dbReference type="EMBL" id="SJPU01000001">
    <property type="protein sequence ID" value="TWU18989.1"/>
    <property type="molecule type" value="Genomic_DNA"/>
</dbReference>
<feature type="transmembrane region" description="Helical" evidence="6">
    <location>
        <begin position="473"/>
        <end position="496"/>
    </location>
</feature>
<dbReference type="AlphaFoldDB" id="A0A5C6C8A4"/>
<evidence type="ECO:0000256" key="3">
    <source>
        <dbReference type="ARBA" id="ARBA00022692"/>
    </source>
</evidence>
<dbReference type="CDD" id="cd12082">
    <property type="entry name" value="MATE_like"/>
    <property type="match status" value="1"/>
</dbReference>
<protein>
    <submittedName>
        <fullName evidence="7">Polysaccharide biosynthesis protein</fullName>
    </submittedName>
</protein>
<feature type="transmembrane region" description="Helical" evidence="6">
    <location>
        <begin position="532"/>
        <end position="548"/>
    </location>
</feature>
<keyword evidence="5 6" id="KW-0472">Membrane</keyword>
<feature type="transmembrane region" description="Helical" evidence="6">
    <location>
        <begin position="438"/>
        <end position="461"/>
    </location>
</feature>
<dbReference type="InterPro" id="IPR050833">
    <property type="entry name" value="Poly_Biosynth_Transport"/>
</dbReference>
<feature type="transmembrane region" description="Helical" evidence="6">
    <location>
        <begin position="314"/>
        <end position="336"/>
    </location>
</feature>
<feature type="transmembrane region" description="Helical" evidence="6">
    <location>
        <begin position="249"/>
        <end position="267"/>
    </location>
</feature>
<feature type="transmembrane region" description="Helical" evidence="6">
    <location>
        <begin position="288"/>
        <end position="308"/>
    </location>
</feature>
<dbReference type="Pfam" id="PF01943">
    <property type="entry name" value="Polysacc_synt"/>
    <property type="match status" value="1"/>
</dbReference>
<dbReference type="InterPro" id="IPR002797">
    <property type="entry name" value="Polysacc_synth"/>
</dbReference>
<sequence length="573" mass="62747">MAFGADRRIGLQHLVGTFDVENEEISYRCNTNGSCASHRQRVTDISVLIYQSPVGVENSFSVTQGHEVCAVPCDFRIYRGSPLAKLVIAPSHMKFVIIASEAWLKVKGLCGLIRLSSFDTSTEEGRSKERLRRMALTAATAAMMKVMAMALPLITISLALPYMGKEVFGLWMTVIGFFQLFVFADFGLGNGLLTTLSQAFGKGDLIESRKLTSSAFFLLIGVAVAILCLFCLLYSFIPWARLLNAETDATIRFSAMMVAAVFVPRILQLPFALVEKSQLAVQEGYRTNLWQCCAYLISAICVVVIAHWELGVLTLVFAVAAVPAVFFFLNWCHFFLIDKPELRPTRAAASPHEASHLMRLGGAYFVLSILTTFGLAFDNVIVAQTCGLDTVAEFSVVARVATLLTVALGMICMPMWSANGEAIARGDYAWVKRTTARIVQITSGLAIVGGICLVTVGPLVFHAWLGPSFNASRWLLAGLAAQNFVLAVAAPYFMVLNAAGKVGVQIQLFLLFTPVALGLKFVMASMYGSVGVPWAMSICYGILVLPWIQRYAKHRLNRDGSQKRGWCMPLYTK</sequence>
<organism evidence="7 8">
    <name type="scientific">Allorhodopirellula heiligendammensis</name>
    <dbReference type="NCBI Taxonomy" id="2714739"/>
    <lineage>
        <taxon>Bacteria</taxon>
        <taxon>Pseudomonadati</taxon>
        <taxon>Planctomycetota</taxon>
        <taxon>Planctomycetia</taxon>
        <taxon>Pirellulales</taxon>
        <taxon>Pirellulaceae</taxon>
        <taxon>Allorhodopirellula</taxon>
    </lineage>
</organism>
<dbReference type="GO" id="GO:0005886">
    <property type="term" value="C:plasma membrane"/>
    <property type="evidence" value="ECO:0007669"/>
    <property type="project" value="UniProtKB-SubCell"/>
</dbReference>
<comment type="subcellular location">
    <subcellularLocation>
        <location evidence="1">Cell membrane</location>
        <topology evidence="1">Multi-pass membrane protein</topology>
    </subcellularLocation>
</comment>
<evidence type="ECO:0000256" key="4">
    <source>
        <dbReference type="ARBA" id="ARBA00022989"/>
    </source>
</evidence>
<keyword evidence="4 6" id="KW-1133">Transmembrane helix</keyword>
<reference evidence="7 8" key="1">
    <citation type="journal article" date="2020" name="Antonie Van Leeuwenhoek">
        <title>Rhodopirellula heiligendammensis sp. nov., Rhodopirellula pilleata sp. nov., and Rhodopirellula solitaria sp. nov. isolated from natural or artificial marine surfaces in Northern Germany and California, USA, and emended description of the genus Rhodopirellula.</title>
        <authorList>
            <person name="Kallscheuer N."/>
            <person name="Wiegand S."/>
            <person name="Jogler M."/>
            <person name="Boedeker C."/>
            <person name="Peeters S.H."/>
            <person name="Rast P."/>
            <person name="Heuer A."/>
            <person name="Jetten M.S.M."/>
            <person name="Rohde M."/>
            <person name="Jogler C."/>
        </authorList>
    </citation>
    <scope>NUCLEOTIDE SEQUENCE [LARGE SCALE GENOMIC DNA]</scope>
    <source>
        <strain evidence="7 8">Poly21</strain>
    </source>
</reference>
<evidence type="ECO:0000256" key="2">
    <source>
        <dbReference type="ARBA" id="ARBA00022475"/>
    </source>
</evidence>
<name>A0A5C6C8A4_9BACT</name>
<evidence type="ECO:0000313" key="7">
    <source>
        <dbReference type="EMBL" id="TWU18989.1"/>
    </source>
</evidence>
<comment type="caution">
    <text evidence="7">The sequence shown here is derived from an EMBL/GenBank/DDBJ whole genome shotgun (WGS) entry which is preliminary data.</text>
</comment>
<dbReference type="PANTHER" id="PTHR30250">
    <property type="entry name" value="PST FAMILY PREDICTED COLANIC ACID TRANSPORTER"/>
    <property type="match status" value="1"/>
</dbReference>
<keyword evidence="3 6" id="KW-0812">Transmembrane</keyword>
<evidence type="ECO:0000256" key="6">
    <source>
        <dbReference type="SAM" id="Phobius"/>
    </source>
</evidence>
<proteinExistence type="predicted"/>
<evidence type="ECO:0000256" key="5">
    <source>
        <dbReference type="ARBA" id="ARBA00023136"/>
    </source>
</evidence>
<feature type="transmembrane region" description="Helical" evidence="6">
    <location>
        <begin position="357"/>
        <end position="377"/>
    </location>
</feature>
<feature type="transmembrane region" description="Helical" evidence="6">
    <location>
        <begin position="136"/>
        <end position="162"/>
    </location>
</feature>
<dbReference type="Proteomes" id="UP000319908">
    <property type="component" value="Unassembled WGS sequence"/>
</dbReference>
<feature type="transmembrane region" description="Helical" evidence="6">
    <location>
        <begin position="397"/>
        <end position="417"/>
    </location>
</feature>
<feature type="transmembrane region" description="Helical" evidence="6">
    <location>
        <begin position="168"/>
        <end position="193"/>
    </location>
</feature>
<feature type="transmembrane region" description="Helical" evidence="6">
    <location>
        <begin position="214"/>
        <end position="237"/>
    </location>
</feature>
<evidence type="ECO:0000256" key="1">
    <source>
        <dbReference type="ARBA" id="ARBA00004651"/>
    </source>
</evidence>
<feature type="transmembrane region" description="Helical" evidence="6">
    <location>
        <begin position="508"/>
        <end position="526"/>
    </location>
</feature>
<dbReference type="PANTHER" id="PTHR30250:SF26">
    <property type="entry name" value="PSMA PROTEIN"/>
    <property type="match status" value="1"/>
</dbReference>
<accession>A0A5C6C8A4</accession>
<keyword evidence="2" id="KW-1003">Cell membrane</keyword>
<gene>
    <name evidence="7" type="ORF">Poly21_11600</name>
</gene>
<keyword evidence="8" id="KW-1185">Reference proteome</keyword>